<reference evidence="1" key="1">
    <citation type="submission" date="2021-03" db="EMBL/GenBank/DDBJ databases">
        <title>Acanthopleuribacteraceae sp. M133.</title>
        <authorList>
            <person name="Wang G."/>
        </authorList>
    </citation>
    <scope>NUCLEOTIDE SEQUENCE</scope>
    <source>
        <strain evidence="1">M133</strain>
    </source>
</reference>
<accession>A0A8A4TPB1</accession>
<dbReference type="Proteomes" id="UP000663929">
    <property type="component" value="Chromosome"/>
</dbReference>
<dbReference type="AlphaFoldDB" id="A0A8A4TPB1"/>
<gene>
    <name evidence="1" type="ORF">J3U87_05005</name>
</gene>
<dbReference type="EMBL" id="CP071793">
    <property type="protein sequence ID" value="QTD51809.1"/>
    <property type="molecule type" value="Genomic_DNA"/>
</dbReference>
<organism evidence="1 2">
    <name type="scientific">Sulfidibacter corallicola</name>
    <dbReference type="NCBI Taxonomy" id="2818388"/>
    <lineage>
        <taxon>Bacteria</taxon>
        <taxon>Pseudomonadati</taxon>
        <taxon>Acidobacteriota</taxon>
        <taxon>Holophagae</taxon>
        <taxon>Acanthopleuribacterales</taxon>
        <taxon>Acanthopleuribacteraceae</taxon>
        <taxon>Sulfidibacter</taxon>
    </lineage>
</organism>
<dbReference type="KEGG" id="scor:J3U87_05005"/>
<protein>
    <submittedName>
        <fullName evidence="1">Uncharacterized protein</fullName>
    </submittedName>
</protein>
<sequence length="79" mass="8510">MEKKKELEIENLNMDDLDVEELERRLEMSSALGTVTTAALWCGADCGNLCGVDDCSCLGNAVVCTVDICDSDYVDPSSS</sequence>
<proteinExistence type="predicted"/>
<evidence type="ECO:0000313" key="1">
    <source>
        <dbReference type="EMBL" id="QTD51809.1"/>
    </source>
</evidence>
<keyword evidence="2" id="KW-1185">Reference proteome</keyword>
<dbReference type="RefSeq" id="WP_237381930.1">
    <property type="nucleotide sequence ID" value="NZ_CP071793.1"/>
</dbReference>
<evidence type="ECO:0000313" key="2">
    <source>
        <dbReference type="Proteomes" id="UP000663929"/>
    </source>
</evidence>
<name>A0A8A4TPB1_SULCO</name>